<keyword evidence="3 6" id="KW-0963">Cytoplasm</keyword>
<dbReference type="OrthoDB" id="1937984at2759"/>
<organism evidence="9 10">
    <name type="scientific">Rhizodiscina lignyota</name>
    <dbReference type="NCBI Taxonomy" id="1504668"/>
    <lineage>
        <taxon>Eukaryota</taxon>
        <taxon>Fungi</taxon>
        <taxon>Dikarya</taxon>
        <taxon>Ascomycota</taxon>
        <taxon>Pezizomycotina</taxon>
        <taxon>Dothideomycetes</taxon>
        <taxon>Pleosporomycetidae</taxon>
        <taxon>Aulographales</taxon>
        <taxon>Rhizodiscinaceae</taxon>
        <taxon>Rhizodiscina</taxon>
    </lineage>
</organism>
<protein>
    <recommendedName>
        <fullName evidence="2 6">Autophagy-related protein 17</fullName>
    </recommendedName>
</protein>
<evidence type="ECO:0000256" key="6">
    <source>
        <dbReference type="RuleBase" id="RU368080"/>
    </source>
</evidence>
<comment type="subcellular location">
    <subcellularLocation>
        <location evidence="6">Cytoplasm</location>
    </subcellularLocation>
    <subcellularLocation>
        <location evidence="6">Preautophagosomal structure membrane</location>
        <topology evidence="6">Peripheral membrane protein</topology>
    </subcellularLocation>
</comment>
<keyword evidence="4 6" id="KW-0072">Autophagy</keyword>
<evidence type="ECO:0000256" key="1">
    <source>
        <dbReference type="ARBA" id="ARBA00006259"/>
    </source>
</evidence>
<accession>A0A9P4IRN0</accession>
<evidence type="ECO:0000256" key="4">
    <source>
        <dbReference type="ARBA" id="ARBA00023006"/>
    </source>
</evidence>
<dbReference type="Pfam" id="PF04108">
    <property type="entry name" value="ATG17_like"/>
    <property type="match status" value="1"/>
</dbReference>
<keyword evidence="10" id="KW-1185">Reference proteome</keyword>
<dbReference type="GO" id="GO:0034727">
    <property type="term" value="P:piecemeal microautophagy of the nucleus"/>
    <property type="evidence" value="ECO:0007669"/>
    <property type="project" value="TreeGrafter"/>
</dbReference>
<dbReference type="Proteomes" id="UP000799772">
    <property type="component" value="Unassembled WGS sequence"/>
</dbReference>
<dbReference type="PANTHER" id="PTHR28005:SF1">
    <property type="entry name" value="AUTOPHAGY-RELATED PROTEIN 17"/>
    <property type="match status" value="1"/>
</dbReference>
<dbReference type="GO" id="GO:0060090">
    <property type="term" value="F:molecular adaptor activity"/>
    <property type="evidence" value="ECO:0007669"/>
    <property type="project" value="TreeGrafter"/>
</dbReference>
<dbReference type="GO" id="GO:0034045">
    <property type="term" value="C:phagophore assembly site membrane"/>
    <property type="evidence" value="ECO:0007669"/>
    <property type="project" value="UniProtKB-SubCell"/>
</dbReference>
<evidence type="ECO:0000256" key="2">
    <source>
        <dbReference type="ARBA" id="ARBA00013806"/>
    </source>
</evidence>
<dbReference type="InterPro" id="IPR007240">
    <property type="entry name" value="Atg17"/>
</dbReference>
<reference evidence="9" key="1">
    <citation type="journal article" date="2020" name="Stud. Mycol.">
        <title>101 Dothideomycetes genomes: a test case for predicting lifestyles and emergence of pathogens.</title>
        <authorList>
            <person name="Haridas S."/>
            <person name="Albert R."/>
            <person name="Binder M."/>
            <person name="Bloem J."/>
            <person name="Labutti K."/>
            <person name="Salamov A."/>
            <person name="Andreopoulos B."/>
            <person name="Baker S."/>
            <person name="Barry K."/>
            <person name="Bills G."/>
            <person name="Bluhm B."/>
            <person name="Cannon C."/>
            <person name="Castanera R."/>
            <person name="Culley D."/>
            <person name="Daum C."/>
            <person name="Ezra D."/>
            <person name="Gonzalez J."/>
            <person name="Henrissat B."/>
            <person name="Kuo A."/>
            <person name="Liang C."/>
            <person name="Lipzen A."/>
            <person name="Lutzoni F."/>
            <person name="Magnuson J."/>
            <person name="Mondo S."/>
            <person name="Nolan M."/>
            <person name="Ohm R."/>
            <person name="Pangilinan J."/>
            <person name="Park H.-J."/>
            <person name="Ramirez L."/>
            <person name="Alfaro M."/>
            <person name="Sun H."/>
            <person name="Tritt A."/>
            <person name="Yoshinaga Y."/>
            <person name="Zwiers L.-H."/>
            <person name="Turgeon B."/>
            <person name="Goodwin S."/>
            <person name="Spatafora J."/>
            <person name="Crous P."/>
            <person name="Grigoriev I."/>
        </authorList>
    </citation>
    <scope>NUCLEOTIDE SEQUENCE</scope>
    <source>
        <strain evidence="9">CBS 133067</strain>
    </source>
</reference>
<evidence type="ECO:0000256" key="3">
    <source>
        <dbReference type="ARBA" id="ARBA00022490"/>
    </source>
</evidence>
<sequence length="496" mass="54514">MTPRPSPRPANLPSPTSSDGSLEPPEAATDEGSTLEGLVNYFLASKRSLACTHHVWRANEIVTAAREALEENAVLAAKNAFVKRAISEQITAVEAVRTGVEVVAVEGKDEFKATVSALDVSSTRLNETLEVLRDTEVEPSFQPADEPTKYLFDFVDEGGVTDLHDSIRASIDRFNEAHGALLDHADEFDNAIGNIKGREVRGSGLDLSTEAASPLPSLFQNLEVHATECASLLQSLVRHYDLCVTALKHTEGGGAAIEQATGSLPNAQDLPTGLGLELETMDQDAPPQPMFEEERSDMMNVLAKDAAEVEDVIGEIGDRLADMEEQFQHCENYISALRMSARKLHATLRSLSAVVVDMDQYIAASAEFLNKWDQEKQVLADKMEELESLKGFYENFGHAYDGLVVEVARRRGVQSQMEKVVRDAMNKIEKLYQGDLEEREAFKQDQGEYLPADIWPGLVNPPARFEVVPTAGEIVSVPKVRKEALERAVQRARAKV</sequence>
<gene>
    <name evidence="9" type="ORF">NA57DRAFT_30257</name>
</gene>
<evidence type="ECO:0000259" key="8">
    <source>
        <dbReference type="Pfam" id="PF04108"/>
    </source>
</evidence>
<dbReference type="InterPro" id="IPR045326">
    <property type="entry name" value="ATG17-like_dom"/>
</dbReference>
<dbReference type="GO" id="GO:0000045">
    <property type="term" value="P:autophagosome assembly"/>
    <property type="evidence" value="ECO:0007669"/>
    <property type="project" value="TreeGrafter"/>
</dbReference>
<dbReference type="GO" id="GO:0030295">
    <property type="term" value="F:protein kinase activator activity"/>
    <property type="evidence" value="ECO:0007669"/>
    <property type="project" value="TreeGrafter"/>
</dbReference>
<feature type="domain" description="Autophagy protein ATG17-like" evidence="8">
    <location>
        <begin position="48"/>
        <end position="450"/>
    </location>
</feature>
<feature type="compositionally biased region" description="Pro residues" evidence="7">
    <location>
        <begin position="1"/>
        <end position="12"/>
    </location>
</feature>
<evidence type="ECO:0000256" key="5">
    <source>
        <dbReference type="ARBA" id="ARBA00023136"/>
    </source>
</evidence>
<dbReference type="EMBL" id="ML978121">
    <property type="protein sequence ID" value="KAF2104130.1"/>
    <property type="molecule type" value="Genomic_DNA"/>
</dbReference>
<dbReference type="AlphaFoldDB" id="A0A9P4IRN0"/>
<dbReference type="GO" id="GO:1990316">
    <property type="term" value="C:Atg1/ULK1 kinase complex"/>
    <property type="evidence" value="ECO:0007669"/>
    <property type="project" value="TreeGrafter"/>
</dbReference>
<proteinExistence type="inferred from homology"/>
<dbReference type="PANTHER" id="PTHR28005">
    <property type="entry name" value="AUTOPHAGY-RELATED PROTEIN 17"/>
    <property type="match status" value="1"/>
</dbReference>
<dbReference type="GO" id="GO:0000422">
    <property type="term" value="P:autophagy of mitochondrion"/>
    <property type="evidence" value="ECO:0007669"/>
    <property type="project" value="TreeGrafter"/>
</dbReference>
<evidence type="ECO:0000313" key="9">
    <source>
        <dbReference type="EMBL" id="KAF2104130.1"/>
    </source>
</evidence>
<comment type="similarity">
    <text evidence="1 6">Belongs to the ATG17 family.</text>
</comment>
<comment type="function">
    <text evidence="6">Autophagy-specific protein that functions in response to autophagy-inducing signals as a scaffold to recruit other ATG proteins to organize preautophagosomal structure (PAS) formation. Modulates the timing and magnitude of the autophagy response, such as the size of the sequestering vesicles. Plays particularly a role in pexophagy and nucleophagy.</text>
</comment>
<name>A0A9P4IRN0_9PEZI</name>
<keyword evidence="5" id="KW-0472">Membrane</keyword>
<feature type="region of interest" description="Disordered" evidence="7">
    <location>
        <begin position="1"/>
        <end position="31"/>
    </location>
</feature>
<evidence type="ECO:0000256" key="7">
    <source>
        <dbReference type="SAM" id="MobiDB-lite"/>
    </source>
</evidence>
<evidence type="ECO:0000313" key="10">
    <source>
        <dbReference type="Proteomes" id="UP000799772"/>
    </source>
</evidence>
<comment type="caution">
    <text evidence="9">The sequence shown here is derived from an EMBL/GenBank/DDBJ whole genome shotgun (WGS) entry which is preliminary data.</text>
</comment>